<evidence type="ECO:0000256" key="3">
    <source>
        <dbReference type="RuleBase" id="RU363015"/>
    </source>
</evidence>
<keyword evidence="3" id="KW-0203">Cytokinin biosynthesis</keyword>
<evidence type="ECO:0000256" key="2">
    <source>
        <dbReference type="ARBA" id="ARBA00006763"/>
    </source>
</evidence>
<keyword evidence="3" id="KW-0378">Hydrolase</keyword>
<dbReference type="InterPro" id="IPR005269">
    <property type="entry name" value="LOG"/>
</dbReference>
<dbReference type="Proteomes" id="UP000523821">
    <property type="component" value="Unassembled WGS sequence"/>
</dbReference>
<dbReference type="Gene3D" id="3.40.50.450">
    <property type="match status" value="1"/>
</dbReference>
<comment type="similarity">
    <text evidence="2 3">Belongs to the LOG family.</text>
</comment>
<dbReference type="EMBL" id="JACHOO010000001">
    <property type="protein sequence ID" value="MBB5751192.1"/>
    <property type="molecule type" value="Genomic_DNA"/>
</dbReference>
<dbReference type="GO" id="GO:0009691">
    <property type="term" value="P:cytokinin biosynthetic process"/>
    <property type="evidence" value="ECO:0007669"/>
    <property type="project" value="UniProtKB-UniRule"/>
</dbReference>
<dbReference type="NCBIfam" id="TIGR00730">
    <property type="entry name" value="Rossman fold protein, TIGR00730 family"/>
    <property type="match status" value="1"/>
</dbReference>
<evidence type="ECO:0000256" key="1">
    <source>
        <dbReference type="ARBA" id="ARBA00000274"/>
    </source>
</evidence>
<dbReference type="AlphaFoldDB" id="A0A7W9CSV7"/>
<organism evidence="4 5">
    <name type="scientific">Prosthecomicrobium pneumaticum</name>
    <dbReference type="NCBI Taxonomy" id="81895"/>
    <lineage>
        <taxon>Bacteria</taxon>
        <taxon>Pseudomonadati</taxon>
        <taxon>Pseudomonadota</taxon>
        <taxon>Alphaproteobacteria</taxon>
        <taxon>Hyphomicrobiales</taxon>
        <taxon>Kaistiaceae</taxon>
        <taxon>Prosthecomicrobium</taxon>
    </lineage>
</organism>
<dbReference type="PANTHER" id="PTHR31223:SF70">
    <property type="entry name" value="LOG FAMILY PROTEIN YJL055W"/>
    <property type="match status" value="1"/>
</dbReference>
<protein>
    <recommendedName>
        <fullName evidence="3">Cytokinin riboside 5'-monophosphate phosphoribohydrolase</fullName>
        <ecNumber evidence="3">3.2.2.n1</ecNumber>
    </recommendedName>
</protein>
<dbReference type="RefSeq" id="WP_183851768.1">
    <property type="nucleotide sequence ID" value="NZ_JACHOO010000001.1"/>
</dbReference>
<dbReference type="GO" id="GO:0005829">
    <property type="term" value="C:cytosol"/>
    <property type="evidence" value="ECO:0007669"/>
    <property type="project" value="TreeGrafter"/>
</dbReference>
<dbReference type="EC" id="3.2.2.n1" evidence="3"/>
<name>A0A7W9CSV7_9HYPH</name>
<keyword evidence="5" id="KW-1185">Reference proteome</keyword>
<sequence>MTALSSICVYCGSAAGAHPAYAEAAAVLGRAMADAGLRLVYGGGSIGLMGLVARHVMEAGGRVTGIIPEFLKQREIMLDAAHELLVTENMHQRKQEMFERADAFVALPGGIGTLEELVEMMTWAQLGRHDKPVLIANIEGFWDPLVALLRHMDREGFIRPGFEVGFVVVERAEDIVPTLLDLAGRRSPAPQPAGIPIEGL</sequence>
<gene>
    <name evidence="4" type="ORF">GGQ63_000235</name>
</gene>
<reference evidence="4 5" key="1">
    <citation type="submission" date="2020-08" db="EMBL/GenBank/DDBJ databases">
        <title>Genomic Encyclopedia of Type Strains, Phase IV (KMG-IV): sequencing the most valuable type-strain genomes for metagenomic binning, comparative biology and taxonomic classification.</title>
        <authorList>
            <person name="Goeker M."/>
        </authorList>
    </citation>
    <scope>NUCLEOTIDE SEQUENCE [LARGE SCALE GENOMIC DNA]</scope>
    <source>
        <strain evidence="4 5">DSM 16268</strain>
    </source>
</reference>
<dbReference type="Pfam" id="PF03641">
    <property type="entry name" value="Lysine_decarbox"/>
    <property type="match status" value="1"/>
</dbReference>
<dbReference type="SUPFAM" id="SSF102405">
    <property type="entry name" value="MCP/YpsA-like"/>
    <property type="match status" value="1"/>
</dbReference>
<comment type="catalytic activity">
    <reaction evidence="1">
        <text>AMP + H2O = D-ribose 5-phosphate + adenine</text>
        <dbReference type="Rhea" id="RHEA:20129"/>
        <dbReference type="ChEBI" id="CHEBI:15377"/>
        <dbReference type="ChEBI" id="CHEBI:16708"/>
        <dbReference type="ChEBI" id="CHEBI:78346"/>
        <dbReference type="ChEBI" id="CHEBI:456215"/>
        <dbReference type="EC" id="3.2.2.4"/>
    </reaction>
</comment>
<dbReference type="InterPro" id="IPR031100">
    <property type="entry name" value="LOG_fam"/>
</dbReference>
<proteinExistence type="inferred from homology"/>
<dbReference type="PANTHER" id="PTHR31223">
    <property type="entry name" value="LOG FAMILY PROTEIN YJL055W"/>
    <property type="match status" value="1"/>
</dbReference>
<comment type="caution">
    <text evidence="4">The sequence shown here is derived from an EMBL/GenBank/DDBJ whole genome shotgun (WGS) entry which is preliminary data.</text>
</comment>
<accession>A0A7W9CSV7</accession>
<evidence type="ECO:0000313" key="5">
    <source>
        <dbReference type="Proteomes" id="UP000523821"/>
    </source>
</evidence>
<dbReference type="GO" id="GO:0008714">
    <property type="term" value="F:AMP nucleosidase activity"/>
    <property type="evidence" value="ECO:0007669"/>
    <property type="project" value="UniProtKB-EC"/>
</dbReference>
<evidence type="ECO:0000313" key="4">
    <source>
        <dbReference type="EMBL" id="MBB5751192.1"/>
    </source>
</evidence>